<name>A0A0K9NSV2_ZOSMR</name>
<feature type="chain" id="PRO_5005527024" description="Leucine-rich repeat-containing N-terminal plant-type domain-containing protein" evidence="1">
    <location>
        <begin position="30"/>
        <end position="151"/>
    </location>
</feature>
<evidence type="ECO:0000256" key="1">
    <source>
        <dbReference type="SAM" id="SignalP"/>
    </source>
</evidence>
<organism evidence="2 3">
    <name type="scientific">Zostera marina</name>
    <name type="common">Eelgrass</name>
    <dbReference type="NCBI Taxonomy" id="29655"/>
    <lineage>
        <taxon>Eukaryota</taxon>
        <taxon>Viridiplantae</taxon>
        <taxon>Streptophyta</taxon>
        <taxon>Embryophyta</taxon>
        <taxon>Tracheophyta</taxon>
        <taxon>Spermatophyta</taxon>
        <taxon>Magnoliopsida</taxon>
        <taxon>Liliopsida</taxon>
        <taxon>Zosteraceae</taxon>
        <taxon>Zostera</taxon>
    </lineage>
</organism>
<dbReference type="InterPro" id="IPR001611">
    <property type="entry name" value="Leu-rich_rpt"/>
</dbReference>
<dbReference type="SUPFAM" id="SSF52058">
    <property type="entry name" value="L domain-like"/>
    <property type="match status" value="1"/>
</dbReference>
<reference evidence="3" key="1">
    <citation type="journal article" date="2016" name="Nature">
        <title>The genome of the seagrass Zostera marina reveals angiosperm adaptation to the sea.</title>
        <authorList>
            <person name="Olsen J.L."/>
            <person name="Rouze P."/>
            <person name="Verhelst B."/>
            <person name="Lin Y.-C."/>
            <person name="Bayer T."/>
            <person name="Collen J."/>
            <person name="Dattolo E."/>
            <person name="De Paoli E."/>
            <person name="Dittami S."/>
            <person name="Maumus F."/>
            <person name="Michel G."/>
            <person name="Kersting A."/>
            <person name="Lauritano C."/>
            <person name="Lohaus R."/>
            <person name="Toepel M."/>
            <person name="Tonon T."/>
            <person name="Vanneste K."/>
            <person name="Amirebrahimi M."/>
            <person name="Brakel J."/>
            <person name="Bostroem C."/>
            <person name="Chovatia M."/>
            <person name="Grimwood J."/>
            <person name="Jenkins J.W."/>
            <person name="Jueterbock A."/>
            <person name="Mraz A."/>
            <person name="Stam W.T."/>
            <person name="Tice H."/>
            <person name="Bornberg-Bauer E."/>
            <person name="Green P.J."/>
            <person name="Pearson G.A."/>
            <person name="Procaccini G."/>
            <person name="Duarte C.M."/>
            <person name="Schmutz J."/>
            <person name="Reusch T.B.H."/>
            <person name="Van de Peer Y."/>
        </authorList>
    </citation>
    <scope>NUCLEOTIDE SEQUENCE [LARGE SCALE GENOMIC DNA]</scope>
    <source>
        <strain evidence="3">cv. Finnish</strain>
    </source>
</reference>
<accession>A0A0K9NSV2</accession>
<dbReference type="OrthoDB" id="785175at2759"/>
<dbReference type="EMBL" id="LFYR01001714">
    <property type="protein sequence ID" value="KMZ59876.1"/>
    <property type="molecule type" value="Genomic_DNA"/>
</dbReference>
<feature type="signal peptide" evidence="1">
    <location>
        <begin position="1"/>
        <end position="29"/>
    </location>
</feature>
<protein>
    <recommendedName>
        <fullName evidence="4">Leucine-rich repeat-containing N-terminal plant-type domain-containing protein</fullName>
    </recommendedName>
</protein>
<dbReference type="OMA" id="CCDENIR"/>
<dbReference type="STRING" id="29655.A0A0K9NSV2"/>
<dbReference type="InterPro" id="IPR032675">
    <property type="entry name" value="LRR_dom_sf"/>
</dbReference>
<evidence type="ECO:0000313" key="2">
    <source>
        <dbReference type="EMBL" id="KMZ59876.1"/>
    </source>
</evidence>
<evidence type="ECO:0000313" key="3">
    <source>
        <dbReference type="Proteomes" id="UP000036987"/>
    </source>
</evidence>
<dbReference type="Pfam" id="PF00560">
    <property type="entry name" value="LRR_1"/>
    <property type="match status" value="2"/>
</dbReference>
<dbReference type="AlphaFoldDB" id="A0A0K9NSV2"/>
<sequence>MWRKGVAKRNHLVLMTIFYAINNLYTALGSPSVPGWIPNAGDPCADGWQGVQCVGPNITAIILNDADLGGELGENLGIFTSIIMIDLSNNRISGSIPENLPITLRELNIQNNQLSGTLDVLQYLPLNYLNVENNLFSGFVPTKLASIPNFR</sequence>
<dbReference type="Gene3D" id="3.80.10.10">
    <property type="entry name" value="Ribonuclease Inhibitor"/>
    <property type="match status" value="1"/>
</dbReference>
<dbReference type="PANTHER" id="PTHR48007:SF3">
    <property type="entry name" value="PROTEIN KINASE DOMAIN-CONTAINING PROTEIN"/>
    <property type="match status" value="1"/>
</dbReference>
<keyword evidence="1" id="KW-0732">Signal</keyword>
<proteinExistence type="predicted"/>
<keyword evidence="3" id="KW-1185">Reference proteome</keyword>
<dbReference type="Proteomes" id="UP000036987">
    <property type="component" value="Unassembled WGS sequence"/>
</dbReference>
<comment type="caution">
    <text evidence="2">The sequence shown here is derived from an EMBL/GenBank/DDBJ whole genome shotgun (WGS) entry which is preliminary data.</text>
</comment>
<dbReference type="InterPro" id="IPR046959">
    <property type="entry name" value="PRK1-6/SRF4-like"/>
</dbReference>
<evidence type="ECO:0008006" key="4">
    <source>
        <dbReference type="Google" id="ProtNLM"/>
    </source>
</evidence>
<gene>
    <name evidence="2" type="ORF">ZOSMA_64G00930</name>
</gene>
<dbReference type="PANTHER" id="PTHR48007">
    <property type="entry name" value="LEUCINE-RICH REPEAT RECEPTOR-LIKE PROTEIN KINASE PXC1"/>
    <property type="match status" value="1"/>
</dbReference>